<evidence type="ECO:0000313" key="2">
    <source>
        <dbReference type="EMBL" id="OCX16040.1"/>
    </source>
</evidence>
<comment type="caution">
    <text evidence="2">The sequence shown here is derived from an EMBL/GenBank/DDBJ whole genome shotgun (WGS) entry which is preliminary data.</text>
</comment>
<evidence type="ECO:0000256" key="1">
    <source>
        <dbReference type="SAM" id="Phobius"/>
    </source>
</evidence>
<keyword evidence="1" id="KW-0812">Transmembrane</keyword>
<feature type="transmembrane region" description="Helical" evidence="1">
    <location>
        <begin position="577"/>
        <end position="595"/>
    </location>
</feature>
<name>A0A1C2DMQ2_9HYPH</name>
<evidence type="ECO:0000313" key="3">
    <source>
        <dbReference type="Proteomes" id="UP000094412"/>
    </source>
</evidence>
<gene>
    <name evidence="2" type="ORF">QV13_14235</name>
</gene>
<dbReference type="Proteomes" id="UP000094412">
    <property type="component" value="Unassembled WGS sequence"/>
</dbReference>
<keyword evidence="1" id="KW-1133">Transmembrane helix</keyword>
<organism evidence="2 3">
    <name type="scientific">Mesorhizobium hungaricum</name>
    <dbReference type="NCBI Taxonomy" id="1566387"/>
    <lineage>
        <taxon>Bacteria</taxon>
        <taxon>Pseudomonadati</taxon>
        <taxon>Pseudomonadota</taxon>
        <taxon>Alphaproteobacteria</taxon>
        <taxon>Hyphomicrobiales</taxon>
        <taxon>Phyllobacteriaceae</taxon>
        <taxon>Mesorhizobium</taxon>
    </lineage>
</organism>
<dbReference type="SUPFAM" id="SSF51126">
    <property type="entry name" value="Pectin lyase-like"/>
    <property type="match status" value="1"/>
</dbReference>
<protein>
    <recommendedName>
        <fullName evidence="4">Right handed beta helix domain-containing protein</fullName>
    </recommendedName>
</protein>
<sequence>MLVTGGAAAQEQFVTVCGRDDAPGGLNLATALGQPGSIMIRCPAGEDHIAVTATHVVPSSRTIRSEQPVTLSGPGNGPMFTTTWSLYLTGLTLTNKAAAAGTIVAGDHATVTLDNVMVEDSPSAFLVRTLRAKNSRFRRNGDAQAEATGSAVVNAETVEMADCEFIGNGDHPIAGGAWPTPDRVALSRQITIDRSTFAGNRASLLFTDARVKIRASRFVENGTRPEAARDAFGATGGALTIVRSDVEITDSDFVDNGSFGLGGAILALGSRVTLTKSTFEHNTARIGGAIAAFGRPPRENIWSADEWIDLPRLVISRVTFDGNTADQAGGALAFAGQVMADGVLLRNNVAGRVGGAMAALEAASLPEPWQNVFQVLADTTNPIPNDQMTLTRSIIVDNHAADDGGALALGGVDSAVGNTILARNTAAGAAISGSRLRLVNSVVANNAATGLAAPTGAALALGNVAIFSNTGGNCVPGATPTAIGPNLQSPDNACGAAAQVADPGLDSGYAPGFFSAARGAGDWRLCITDPVVGGVDLYSHTRAGRDGRCAIGAIERDLTEVFAAGMGLGKPHTLPRWLWWCLALFLLIVFLFGLLRRCKRAKRRLFSQRA</sequence>
<accession>A0A1C2DMQ2</accession>
<dbReference type="AlphaFoldDB" id="A0A1C2DMQ2"/>
<evidence type="ECO:0008006" key="4">
    <source>
        <dbReference type="Google" id="ProtNLM"/>
    </source>
</evidence>
<proteinExistence type="predicted"/>
<dbReference type="InterPro" id="IPR011050">
    <property type="entry name" value="Pectin_lyase_fold/virulence"/>
</dbReference>
<dbReference type="STRING" id="1566387.QV13_14235"/>
<dbReference type="PANTHER" id="PTHR11319:SF35">
    <property type="entry name" value="OUTER MEMBRANE PROTEIN PMPC-RELATED"/>
    <property type="match status" value="1"/>
</dbReference>
<keyword evidence="1" id="KW-0472">Membrane</keyword>
<reference evidence="2 3" key="1">
    <citation type="submission" date="2016-08" db="EMBL/GenBank/DDBJ databases">
        <title>Whole genome sequence of Mesorhizobium sp. strain UASWS1009 isolated from industrial sewage.</title>
        <authorList>
            <person name="Crovadore J."/>
            <person name="Calmin G."/>
            <person name="Chablais R."/>
            <person name="Cochard B."/>
            <person name="Lefort F."/>
        </authorList>
    </citation>
    <scope>NUCLEOTIDE SEQUENCE [LARGE SCALE GENOMIC DNA]</scope>
    <source>
        <strain evidence="2 3">UASWS1009</strain>
    </source>
</reference>
<dbReference type="EMBL" id="MDEO01000033">
    <property type="protein sequence ID" value="OCX16040.1"/>
    <property type="molecule type" value="Genomic_DNA"/>
</dbReference>
<keyword evidence="3" id="KW-1185">Reference proteome</keyword>
<dbReference type="PANTHER" id="PTHR11319">
    <property type="entry name" value="G PROTEIN-COUPLED RECEPTOR-RELATED"/>
    <property type="match status" value="1"/>
</dbReference>